<dbReference type="GO" id="GO:0018738">
    <property type="term" value="F:S-formylglutathione hydrolase activity"/>
    <property type="evidence" value="ECO:0007669"/>
    <property type="project" value="UniProtKB-UniRule"/>
</dbReference>
<evidence type="ECO:0000256" key="2">
    <source>
        <dbReference type="ARBA" id="ARBA00012479"/>
    </source>
</evidence>
<comment type="similarity">
    <text evidence="1 7">Belongs to the esterase D family.</text>
</comment>
<dbReference type="GO" id="GO:0046294">
    <property type="term" value="P:formaldehyde catabolic process"/>
    <property type="evidence" value="ECO:0007669"/>
    <property type="project" value="InterPro"/>
</dbReference>
<comment type="function">
    <text evidence="7">Serine hydrolase involved in the detoxification of formaldehyde.</text>
</comment>
<evidence type="ECO:0000313" key="8">
    <source>
        <dbReference type="EMBL" id="AOX16513.1"/>
    </source>
</evidence>
<evidence type="ECO:0000256" key="6">
    <source>
        <dbReference type="NCBIfam" id="TIGR02821"/>
    </source>
</evidence>
<evidence type="ECO:0000256" key="1">
    <source>
        <dbReference type="ARBA" id="ARBA00005622"/>
    </source>
</evidence>
<dbReference type="FunFam" id="3.40.50.1820:FF:000002">
    <property type="entry name" value="S-formylglutathione hydrolase"/>
    <property type="match status" value="1"/>
</dbReference>
<dbReference type="PANTHER" id="PTHR10061">
    <property type="entry name" value="S-FORMYLGLUTATHIONE HYDROLASE"/>
    <property type="match status" value="1"/>
</dbReference>
<evidence type="ECO:0000313" key="9">
    <source>
        <dbReference type="Proteomes" id="UP000179145"/>
    </source>
</evidence>
<dbReference type="eggNOG" id="COG0627">
    <property type="taxonomic scope" value="Bacteria"/>
</dbReference>
<dbReference type="AlphaFoldDB" id="A0A1D8USA2"/>
<dbReference type="KEGG" id="kba:A0U89_04555"/>
<dbReference type="SUPFAM" id="SSF53474">
    <property type="entry name" value="alpha/beta-Hydrolases"/>
    <property type="match status" value="1"/>
</dbReference>
<dbReference type="PANTHER" id="PTHR10061:SF0">
    <property type="entry name" value="S-FORMYLGLUTATHIONE HYDROLASE"/>
    <property type="match status" value="1"/>
</dbReference>
<dbReference type="InterPro" id="IPR014186">
    <property type="entry name" value="S-formylglutathione_hydrol"/>
</dbReference>
<proteinExistence type="inferred from homology"/>
<keyword evidence="3 7" id="KW-0719">Serine esterase</keyword>
<reference evidence="8 9" key="1">
    <citation type="journal article" date="2016" name="Microb. Cell Fact.">
        <title>Dissection of exopolysaccharide biosynthesis in Kozakia baliensis.</title>
        <authorList>
            <person name="Brandt J.U."/>
            <person name="Jakob F."/>
            <person name="Behr J."/>
            <person name="Geissler A.J."/>
            <person name="Vogel R.F."/>
        </authorList>
    </citation>
    <scope>NUCLEOTIDE SEQUENCE [LARGE SCALE GENOMIC DNA]</scope>
    <source>
        <strain evidence="8 9">DSM 14400</strain>
    </source>
</reference>
<organism evidence="8 9">
    <name type="scientific">Kozakia baliensis</name>
    <dbReference type="NCBI Taxonomy" id="153496"/>
    <lineage>
        <taxon>Bacteria</taxon>
        <taxon>Pseudomonadati</taxon>
        <taxon>Pseudomonadota</taxon>
        <taxon>Alphaproteobacteria</taxon>
        <taxon>Acetobacterales</taxon>
        <taxon>Acetobacteraceae</taxon>
        <taxon>Kozakia</taxon>
    </lineage>
</organism>
<dbReference type="InterPro" id="IPR029058">
    <property type="entry name" value="AB_hydrolase_fold"/>
</dbReference>
<dbReference type="EMBL" id="CP014674">
    <property type="protein sequence ID" value="AOX16513.1"/>
    <property type="molecule type" value="Genomic_DNA"/>
</dbReference>
<dbReference type="GO" id="GO:0005829">
    <property type="term" value="C:cytosol"/>
    <property type="evidence" value="ECO:0007669"/>
    <property type="project" value="TreeGrafter"/>
</dbReference>
<keyword evidence="4 7" id="KW-0378">Hydrolase</keyword>
<dbReference type="RefSeq" id="WP_070402265.1">
    <property type="nucleotide sequence ID" value="NZ_BJVW01000002.1"/>
</dbReference>
<dbReference type="GO" id="GO:0052689">
    <property type="term" value="F:carboxylic ester hydrolase activity"/>
    <property type="evidence" value="ECO:0007669"/>
    <property type="project" value="UniProtKB-KW"/>
</dbReference>
<evidence type="ECO:0000256" key="5">
    <source>
        <dbReference type="ARBA" id="ARBA00047590"/>
    </source>
</evidence>
<dbReference type="OrthoDB" id="9782200at2"/>
<dbReference type="NCBIfam" id="TIGR02821">
    <property type="entry name" value="fghA_ester_D"/>
    <property type="match status" value="1"/>
</dbReference>
<sequence>MSVEKITEQKCCGGHVATYKHRSEVLGLDAKFAVFLPEAALQGAKVPVLYALAGLTCHQETFLTKANAVRFAARHGIALLTPDTSPRGAQVPGENDSCDLGTGAGFYLDATQSPWAEHYRMGTYISEELPALTEALLPLDGVRRGITGHSMGGHGALVHALRAPERWKSVSAFAPISNPSVVPWGQKAFSAYLGTDRARWAAWDATELLKAGHKHPSTILIDQGDADEFLTRELQPEHFEAAASQVGQALSMRRHAGYDHSYWFIQTIIEDHLAHHAQILKA</sequence>
<name>A0A1D8USA2_9PROT</name>
<accession>A0A1D8USA2</accession>
<dbReference type="EC" id="3.1.2.12" evidence="2 6"/>
<keyword evidence="9" id="KW-1185">Reference proteome</keyword>
<dbReference type="STRING" id="153496.A0U89_04555"/>
<comment type="catalytic activity">
    <reaction evidence="5 7">
        <text>S-formylglutathione + H2O = formate + glutathione + H(+)</text>
        <dbReference type="Rhea" id="RHEA:14961"/>
        <dbReference type="ChEBI" id="CHEBI:15377"/>
        <dbReference type="ChEBI" id="CHEBI:15378"/>
        <dbReference type="ChEBI" id="CHEBI:15740"/>
        <dbReference type="ChEBI" id="CHEBI:57688"/>
        <dbReference type="ChEBI" id="CHEBI:57925"/>
        <dbReference type="EC" id="3.1.2.12"/>
    </reaction>
</comment>
<evidence type="ECO:0000256" key="4">
    <source>
        <dbReference type="ARBA" id="ARBA00022801"/>
    </source>
</evidence>
<dbReference type="InterPro" id="IPR000801">
    <property type="entry name" value="Esterase-like"/>
</dbReference>
<dbReference type="Proteomes" id="UP000179145">
    <property type="component" value="Chromosome"/>
</dbReference>
<evidence type="ECO:0000256" key="7">
    <source>
        <dbReference type="RuleBase" id="RU363068"/>
    </source>
</evidence>
<evidence type="ECO:0000256" key="3">
    <source>
        <dbReference type="ARBA" id="ARBA00022487"/>
    </source>
</evidence>
<dbReference type="Pfam" id="PF00756">
    <property type="entry name" value="Esterase"/>
    <property type="match status" value="1"/>
</dbReference>
<dbReference type="Gene3D" id="3.40.50.1820">
    <property type="entry name" value="alpha/beta hydrolase"/>
    <property type="match status" value="1"/>
</dbReference>
<gene>
    <name evidence="8" type="ORF">A0U89_04555</name>
</gene>
<protein>
    <recommendedName>
        <fullName evidence="2 6">S-formylglutathione hydrolase</fullName>
        <ecNumber evidence="2 6">3.1.2.12</ecNumber>
    </recommendedName>
</protein>